<feature type="coiled-coil region" evidence="16">
    <location>
        <begin position="458"/>
        <end position="488"/>
    </location>
</feature>
<comment type="catalytic activity">
    <reaction evidence="1">
        <text>ATP + protein L-histidine = ADP + protein N-phospho-L-histidine.</text>
        <dbReference type="EC" id="2.7.13.3"/>
    </reaction>
</comment>
<feature type="domain" description="Response regulatory" evidence="19">
    <location>
        <begin position="874"/>
        <end position="990"/>
    </location>
</feature>
<keyword evidence="7 17" id="KW-0812">Transmembrane</keyword>
<dbReference type="EC" id="2.7.13.3" evidence="3"/>
<reference evidence="22 23" key="1">
    <citation type="submission" date="2017-04" db="EMBL/GenBank/DDBJ databases">
        <title>Genome Sequence of Marinobacter salarius strain SMR5 Isolated from a culture of the Diatom Skeletonema marinoi.</title>
        <authorList>
            <person name="Topel M."/>
            <person name="Pinder M.I.M."/>
            <person name="Johansson O.N."/>
            <person name="Kourtchenko O."/>
            <person name="Godhe A."/>
            <person name="Clarke A.K."/>
        </authorList>
    </citation>
    <scope>NUCLEOTIDE SEQUENCE [LARGE SCALE GENOMIC DNA]</scope>
    <source>
        <strain evidence="22 23">SMR5</strain>
    </source>
</reference>
<organism evidence="22 23">
    <name type="scientific">Marinobacter salarius</name>
    <dbReference type="NCBI Taxonomy" id="1420917"/>
    <lineage>
        <taxon>Bacteria</taxon>
        <taxon>Pseudomonadati</taxon>
        <taxon>Pseudomonadota</taxon>
        <taxon>Gammaproteobacteria</taxon>
        <taxon>Pseudomonadales</taxon>
        <taxon>Marinobacteraceae</taxon>
        <taxon>Marinobacter</taxon>
    </lineage>
</organism>
<evidence type="ECO:0000256" key="13">
    <source>
        <dbReference type="ARBA" id="ARBA00023136"/>
    </source>
</evidence>
<dbReference type="PROSITE" id="PS50894">
    <property type="entry name" value="HPT"/>
    <property type="match status" value="1"/>
</dbReference>
<evidence type="ECO:0000256" key="12">
    <source>
        <dbReference type="ARBA" id="ARBA00023012"/>
    </source>
</evidence>
<dbReference type="InterPro" id="IPR003661">
    <property type="entry name" value="HisK_dim/P_dom"/>
</dbReference>
<dbReference type="Pfam" id="PF08448">
    <property type="entry name" value="PAS_4"/>
    <property type="match status" value="1"/>
</dbReference>
<evidence type="ECO:0000256" key="6">
    <source>
        <dbReference type="ARBA" id="ARBA00022679"/>
    </source>
</evidence>
<dbReference type="PROSITE" id="PS50110">
    <property type="entry name" value="RESPONSE_REGULATORY"/>
    <property type="match status" value="1"/>
</dbReference>
<dbReference type="SUPFAM" id="SSF47226">
    <property type="entry name" value="Histidine-containing phosphotransfer domain, HPT domain"/>
    <property type="match status" value="1"/>
</dbReference>
<dbReference type="GO" id="GO:0000155">
    <property type="term" value="F:phosphorelay sensor kinase activity"/>
    <property type="evidence" value="ECO:0007669"/>
    <property type="project" value="InterPro"/>
</dbReference>
<dbReference type="FunFam" id="3.30.565.10:FF:000010">
    <property type="entry name" value="Sensor histidine kinase RcsC"/>
    <property type="match status" value="1"/>
</dbReference>
<dbReference type="PROSITE" id="PS50839">
    <property type="entry name" value="CHASE"/>
    <property type="match status" value="1"/>
</dbReference>
<feature type="transmembrane region" description="Helical" evidence="17">
    <location>
        <begin position="307"/>
        <end position="327"/>
    </location>
</feature>
<dbReference type="PRINTS" id="PR00344">
    <property type="entry name" value="BCTRLSENSOR"/>
</dbReference>
<dbReference type="CDD" id="cd17546">
    <property type="entry name" value="REC_hyHK_CKI1_RcsC-like"/>
    <property type="match status" value="1"/>
</dbReference>
<dbReference type="CDD" id="cd16922">
    <property type="entry name" value="HATPase_EvgS-ArcB-TorS-like"/>
    <property type="match status" value="1"/>
</dbReference>
<evidence type="ECO:0000256" key="1">
    <source>
        <dbReference type="ARBA" id="ARBA00000085"/>
    </source>
</evidence>
<dbReference type="SUPFAM" id="SSF52172">
    <property type="entry name" value="CheY-like"/>
    <property type="match status" value="1"/>
</dbReference>
<dbReference type="InterPro" id="IPR001789">
    <property type="entry name" value="Sig_transdc_resp-reg_receiver"/>
</dbReference>
<dbReference type="InterPro" id="IPR042240">
    <property type="entry name" value="CHASE_sf"/>
</dbReference>
<dbReference type="SUPFAM" id="SSF47384">
    <property type="entry name" value="Homodimeric domain of signal transducing histidine kinase"/>
    <property type="match status" value="1"/>
</dbReference>
<dbReference type="Gene3D" id="3.30.565.10">
    <property type="entry name" value="Histidine kinase-like ATPase, C-terminal domain"/>
    <property type="match status" value="1"/>
</dbReference>
<dbReference type="SUPFAM" id="SSF55785">
    <property type="entry name" value="PYP-like sensor domain (PAS domain)"/>
    <property type="match status" value="1"/>
</dbReference>
<evidence type="ECO:0000259" key="20">
    <source>
        <dbReference type="PROSITE" id="PS50839"/>
    </source>
</evidence>
<dbReference type="Gene3D" id="1.20.120.160">
    <property type="entry name" value="HPT domain"/>
    <property type="match status" value="1"/>
</dbReference>
<evidence type="ECO:0000256" key="2">
    <source>
        <dbReference type="ARBA" id="ARBA00004651"/>
    </source>
</evidence>
<dbReference type="SUPFAM" id="SSF55874">
    <property type="entry name" value="ATPase domain of HSP90 chaperone/DNA topoisomerase II/histidine kinase"/>
    <property type="match status" value="1"/>
</dbReference>
<dbReference type="InterPro" id="IPR036097">
    <property type="entry name" value="HisK_dim/P_sf"/>
</dbReference>
<dbReference type="InterPro" id="IPR004358">
    <property type="entry name" value="Sig_transdc_His_kin-like_C"/>
</dbReference>
<evidence type="ECO:0000256" key="3">
    <source>
        <dbReference type="ARBA" id="ARBA00012438"/>
    </source>
</evidence>
<dbReference type="InterPro" id="IPR003594">
    <property type="entry name" value="HATPase_dom"/>
</dbReference>
<dbReference type="GO" id="GO:0005524">
    <property type="term" value="F:ATP binding"/>
    <property type="evidence" value="ECO:0007669"/>
    <property type="project" value="UniProtKB-KW"/>
</dbReference>
<dbReference type="InterPro" id="IPR008207">
    <property type="entry name" value="Sig_transdc_His_kin_Hpt_dom"/>
</dbReference>
<evidence type="ECO:0000313" key="23">
    <source>
        <dbReference type="Proteomes" id="UP000193100"/>
    </source>
</evidence>
<keyword evidence="10" id="KW-0067">ATP-binding</keyword>
<dbReference type="Proteomes" id="UP000193100">
    <property type="component" value="Chromosome"/>
</dbReference>
<keyword evidence="9 22" id="KW-0418">Kinase</keyword>
<feature type="modified residue" description="Phosphohistidine" evidence="14">
    <location>
        <position position="1071"/>
    </location>
</feature>
<dbReference type="RefSeq" id="WP_085681751.1">
    <property type="nucleotide sequence ID" value="NZ_CP020931.1"/>
</dbReference>
<sequence>MFNAWKSFQSLSLLHWVVISLSLLLTLTAWQVSSRIAEEKAGEQFDHQVKQLNELLRDRMQKYEFALMSGAGAIRASEGGVNLEMWKRFSEVLALQERLPGINGIGVIERVSAENLGDYIAEKQLERSYFRVHPSHGGDDFWPIVYIEPEASNDAAVGLDMAHESNRYQAALKAMRTGQTQITGPIVLVQDEEKTPGFLFFRPFYQSAEVPPADQRESLFSGLVYAPFIMSKLMEGTLANVNRLVHFRVTDGKSRLYSELDEPRGDNYDPTPMFETSYVMDMYGRQWHFDVQTTRRFETFNAGKQPIIILVSGLVINALIFLVFALMANARRRAESEVVEKTAELQESLNFINTLTDHLPLTVSVWDSRLTCRFMNAYGEHWFPFSKEAAIGQNLEQMLGPDLVKERSKHYQQALEGKSVQASASLENRKGEIRDVVVSYHPVTLQGERCFMATTIDVTDIVQREKELEVLNAELEEQKQEAESAVTVKTAFLANMSHEIRTPMNAIIGVLVLLQEAGLEDHPRRLVKKAFSASEALLQLLNDILDLSKIEADHIELDIHPFDIDALVHRSVDLFAIVAEEKGLKLRVSIDPATPNRVSGDLLRISQICTNLVGNAVKFTRKGGIDVRIDYRTESQASGYLQIEVVDTGVGIKPEDQGRIFENFRQADESTSRNFGGTGLGLAISQRLALLMKAELTLESDIGKGSTFRLLVPVGVSQDDGTVSSSRTGRPIHVFHYGFRANLALLEDYREHWRLTLETVDDMTQWPAILESIAKVEDVEDRFFLIDMEGTEPSLLDGFVTELLTDPGRYPLWAILIIASAGYWRDWVADFERSGGHMAFEPLTPSKLFEHFSQRHGNKPDSRGGGKPQFDGLSALVVDDVPLNCEIVESYLRSFGVNVQSVQTGDQAVERLGQRGFDLILMDLHLDGETGQEVTERIHGCANANDSIIVALSASISDHDRMTAKAAGMQDYLTKPVVPKDIQLLLETYFEDRRSVVYTPEVSDESEVFNDTEVAVTDMPDFISRQAYDRLFSDDQALFTRCVRSFIASSAEMVADVRKATLVEDARHMAHKIKGAAASIADTELAQVAGLIENAQEDHTSLSMLPQLLNLILEHSRRLEQHFGLIASGDNVAETDAELQIVLSRVKTKLGGNRIAEDEDLRVILNHLIASGEMKLANQLRQALEVYDFPLALTLLDDVPLEG</sequence>
<dbReference type="InterPro" id="IPR000014">
    <property type="entry name" value="PAS"/>
</dbReference>
<dbReference type="CDD" id="cd00082">
    <property type="entry name" value="HisKA"/>
    <property type="match status" value="1"/>
</dbReference>
<keyword evidence="4" id="KW-1003">Cell membrane</keyword>
<dbReference type="GeneID" id="77257690"/>
<evidence type="ECO:0000259" key="19">
    <source>
        <dbReference type="PROSITE" id="PS50110"/>
    </source>
</evidence>
<dbReference type="InterPro" id="IPR036641">
    <property type="entry name" value="HPT_dom_sf"/>
</dbReference>
<evidence type="ECO:0000256" key="4">
    <source>
        <dbReference type="ARBA" id="ARBA00022475"/>
    </source>
</evidence>
<dbReference type="InterPro" id="IPR011006">
    <property type="entry name" value="CheY-like_superfamily"/>
</dbReference>
<dbReference type="FunFam" id="1.10.287.130:FF:000004">
    <property type="entry name" value="Ethylene receptor 1"/>
    <property type="match status" value="1"/>
</dbReference>
<dbReference type="NCBIfam" id="TIGR00229">
    <property type="entry name" value="sensory_box"/>
    <property type="match status" value="1"/>
</dbReference>
<dbReference type="PANTHER" id="PTHR45339">
    <property type="entry name" value="HYBRID SIGNAL TRANSDUCTION HISTIDINE KINASE J"/>
    <property type="match status" value="1"/>
</dbReference>
<dbReference type="Pfam" id="PF00512">
    <property type="entry name" value="HisKA"/>
    <property type="match status" value="1"/>
</dbReference>
<evidence type="ECO:0000259" key="18">
    <source>
        <dbReference type="PROSITE" id="PS50109"/>
    </source>
</evidence>
<dbReference type="Gene3D" id="3.40.50.2300">
    <property type="match status" value="1"/>
</dbReference>
<feature type="domain" description="Histidine kinase" evidence="18">
    <location>
        <begin position="495"/>
        <end position="716"/>
    </location>
</feature>
<keyword evidence="6 22" id="KW-0808">Transferase</keyword>
<feature type="domain" description="CHASE" evidence="20">
    <location>
        <begin position="77"/>
        <end position="242"/>
    </location>
</feature>
<evidence type="ECO:0000313" key="22">
    <source>
        <dbReference type="EMBL" id="ARM85790.1"/>
    </source>
</evidence>
<name>A0A1W6KEE4_9GAMM</name>
<dbReference type="PANTHER" id="PTHR45339:SF1">
    <property type="entry name" value="HYBRID SIGNAL TRANSDUCTION HISTIDINE KINASE J"/>
    <property type="match status" value="1"/>
</dbReference>
<dbReference type="Pfam" id="PF02518">
    <property type="entry name" value="HATPase_c"/>
    <property type="match status" value="1"/>
</dbReference>
<evidence type="ECO:0000259" key="21">
    <source>
        <dbReference type="PROSITE" id="PS50894"/>
    </source>
</evidence>
<dbReference type="InterPro" id="IPR035965">
    <property type="entry name" value="PAS-like_dom_sf"/>
</dbReference>
<dbReference type="Gene3D" id="3.30.450.350">
    <property type="entry name" value="CHASE domain"/>
    <property type="match status" value="1"/>
</dbReference>
<keyword evidence="12" id="KW-0902">Two-component regulatory system</keyword>
<dbReference type="PROSITE" id="PS50109">
    <property type="entry name" value="HIS_KIN"/>
    <property type="match status" value="1"/>
</dbReference>
<comment type="subcellular location">
    <subcellularLocation>
        <location evidence="2">Cell membrane</location>
        <topology evidence="2">Multi-pass membrane protein</topology>
    </subcellularLocation>
</comment>
<evidence type="ECO:0000256" key="8">
    <source>
        <dbReference type="ARBA" id="ARBA00022741"/>
    </source>
</evidence>
<keyword evidence="11 17" id="KW-1133">Transmembrane helix</keyword>
<protein>
    <recommendedName>
        <fullName evidence="3">histidine kinase</fullName>
        <ecNumber evidence="3">2.7.13.3</ecNumber>
    </recommendedName>
</protein>
<evidence type="ECO:0000256" key="14">
    <source>
        <dbReference type="PROSITE-ProRule" id="PRU00110"/>
    </source>
</evidence>
<keyword evidence="16" id="KW-0175">Coiled coil</keyword>
<dbReference type="InterPro" id="IPR006189">
    <property type="entry name" value="CHASE_dom"/>
</dbReference>
<dbReference type="Gene3D" id="3.30.450.20">
    <property type="entry name" value="PAS domain"/>
    <property type="match status" value="1"/>
</dbReference>
<evidence type="ECO:0000256" key="5">
    <source>
        <dbReference type="ARBA" id="ARBA00022553"/>
    </source>
</evidence>
<evidence type="ECO:0000256" key="7">
    <source>
        <dbReference type="ARBA" id="ARBA00022692"/>
    </source>
</evidence>
<dbReference type="SMART" id="SM01079">
    <property type="entry name" value="CHASE"/>
    <property type="match status" value="1"/>
</dbReference>
<dbReference type="InterPro" id="IPR005467">
    <property type="entry name" value="His_kinase_dom"/>
</dbReference>
<evidence type="ECO:0000256" key="15">
    <source>
        <dbReference type="PROSITE-ProRule" id="PRU00169"/>
    </source>
</evidence>
<feature type="modified residue" description="4-aspartylphosphate" evidence="15">
    <location>
        <position position="923"/>
    </location>
</feature>
<dbReference type="STRING" id="1420917.AU15_13960"/>
<dbReference type="GO" id="GO:0005886">
    <property type="term" value="C:plasma membrane"/>
    <property type="evidence" value="ECO:0007669"/>
    <property type="project" value="UniProtKB-SubCell"/>
</dbReference>
<evidence type="ECO:0000256" key="11">
    <source>
        <dbReference type="ARBA" id="ARBA00022989"/>
    </source>
</evidence>
<dbReference type="InterPro" id="IPR013656">
    <property type="entry name" value="PAS_4"/>
</dbReference>
<proteinExistence type="predicted"/>
<dbReference type="EMBL" id="CP020931">
    <property type="protein sequence ID" value="ARM85790.1"/>
    <property type="molecule type" value="Genomic_DNA"/>
</dbReference>
<gene>
    <name evidence="22" type="primary">barA</name>
    <name evidence="22" type="ORF">MARSALSMR5_03770</name>
</gene>
<dbReference type="Gene3D" id="1.10.287.130">
    <property type="match status" value="1"/>
</dbReference>
<keyword evidence="13 17" id="KW-0472">Membrane</keyword>
<keyword evidence="8" id="KW-0547">Nucleotide-binding</keyword>
<feature type="domain" description="HPt" evidence="21">
    <location>
        <begin position="1028"/>
        <end position="1126"/>
    </location>
</feature>
<keyword evidence="5 15" id="KW-0597">Phosphoprotein</keyword>
<evidence type="ECO:0000256" key="17">
    <source>
        <dbReference type="SAM" id="Phobius"/>
    </source>
</evidence>
<accession>A0A1W6KEE4</accession>
<dbReference type="InterPro" id="IPR036890">
    <property type="entry name" value="HATPase_C_sf"/>
</dbReference>
<dbReference type="Pfam" id="PF03924">
    <property type="entry name" value="CHASE"/>
    <property type="match status" value="1"/>
</dbReference>
<evidence type="ECO:0000256" key="10">
    <source>
        <dbReference type="ARBA" id="ARBA00022840"/>
    </source>
</evidence>
<dbReference type="SMART" id="SM00387">
    <property type="entry name" value="HATPase_c"/>
    <property type="match status" value="1"/>
</dbReference>
<evidence type="ECO:0000256" key="9">
    <source>
        <dbReference type="ARBA" id="ARBA00022777"/>
    </source>
</evidence>
<dbReference type="AlphaFoldDB" id="A0A1W6KEE4"/>
<dbReference type="SMART" id="SM00388">
    <property type="entry name" value="HisKA"/>
    <property type="match status" value="1"/>
</dbReference>
<dbReference type="Pfam" id="PF00072">
    <property type="entry name" value="Response_reg"/>
    <property type="match status" value="1"/>
</dbReference>
<evidence type="ECO:0000256" key="16">
    <source>
        <dbReference type="SAM" id="Coils"/>
    </source>
</evidence>
<dbReference type="Pfam" id="PF01627">
    <property type="entry name" value="Hpt"/>
    <property type="match status" value="1"/>
</dbReference>
<dbReference type="SMART" id="SM00448">
    <property type="entry name" value="REC"/>
    <property type="match status" value="1"/>
</dbReference>
<dbReference type="CDD" id="cd00088">
    <property type="entry name" value="HPT"/>
    <property type="match status" value="1"/>
</dbReference>